<evidence type="ECO:0000313" key="2">
    <source>
        <dbReference type="Proteomes" id="UP001183582"/>
    </source>
</evidence>
<organism evidence="1 2">
    <name type="scientific">Microbacterium aurantiacum</name>
    <dbReference type="NCBI Taxonomy" id="162393"/>
    <lineage>
        <taxon>Bacteria</taxon>
        <taxon>Bacillati</taxon>
        <taxon>Actinomycetota</taxon>
        <taxon>Actinomycetes</taxon>
        <taxon>Micrococcales</taxon>
        <taxon>Microbacteriaceae</taxon>
        <taxon>Microbacterium</taxon>
    </lineage>
</organism>
<proteinExistence type="predicted"/>
<comment type="caution">
    <text evidence="1">The sequence shown here is derived from an EMBL/GenBank/DDBJ whole genome shotgun (WGS) entry which is preliminary data.</text>
</comment>
<reference evidence="1 2" key="1">
    <citation type="submission" date="2021-06" db="EMBL/GenBank/DDBJ databases">
        <title>Genome-based taxonomic framework of Microbacterium strains isolated from marine environment, the description of four new species and reclassification of four preexisting species.</title>
        <authorList>
            <person name="Lee S.D."/>
            <person name="Kim S.-M."/>
            <person name="Byeon Y.-S."/>
            <person name="Yang H.L."/>
            <person name="Kim I.S."/>
        </authorList>
    </citation>
    <scope>NUCLEOTIDE SEQUENCE [LARGE SCALE GENOMIC DNA]</scope>
    <source>
        <strain evidence="1 2">KACC 20514</strain>
    </source>
</reference>
<sequence length="169" mass="18521">MIAVIGDPLPCLAALAAAPEVENFPGVDAVTGNPRAVVIGIDIRALRTRRHLRSALRDIEDRCATLCARLRGLEHIVLVLNGSPVVSEPSVLRICDSATRRIHTRLEQAYARSVVITAVLAERCNDRDRLAERVITRARERESLDAGIALRWQEIAHTSIGAAGMNEYL</sequence>
<dbReference type="AlphaFoldDB" id="A0AAJ2HI87"/>
<dbReference type="EMBL" id="JAHWXH010000001">
    <property type="protein sequence ID" value="MDS0244326.1"/>
    <property type="molecule type" value="Genomic_DNA"/>
</dbReference>
<dbReference type="RefSeq" id="WP_310890410.1">
    <property type="nucleotide sequence ID" value="NZ_BAAAGR010000001.1"/>
</dbReference>
<evidence type="ECO:0000313" key="1">
    <source>
        <dbReference type="EMBL" id="MDS0244326.1"/>
    </source>
</evidence>
<dbReference type="GeneID" id="301456905"/>
<protein>
    <submittedName>
        <fullName evidence="1">Uncharacterized protein</fullName>
    </submittedName>
</protein>
<gene>
    <name evidence="1" type="ORF">KZC50_01725</name>
</gene>
<name>A0AAJ2HI87_9MICO</name>
<dbReference type="Proteomes" id="UP001183582">
    <property type="component" value="Unassembled WGS sequence"/>
</dbReference>
<accession>A0AAJ2HI87</accession>